<gene>
    <name evidence="4" type="ORF">A3D99_03300</name>
</gene>
<dbReference type="GO" id="GO:0006753">
    <property type="term" value="P:nucleoside phosphate metabolic process"/>
    <property type="evidence" value="ECO:0007669"/>
    <property type="project" value="TreeGrafter"/>
</dbReference>
<organism evidence="4 5">
    <name type="scientific">Candidatus Andersenbacteria bacterium RIFCSPHIGHO2_12_FULL_45_11</name>
    <dbReference type="NCBI Taxonomy" id="1797281"/>
    <lineage>
        <taxon>Bacteria</taxon>
        <taxon>Candidatus Anderseniibacteriota</taxon>
    </lineage>
</organism>
<comment type="cofactor">
    <cofactor evidence="1">
        <name>Mg(2+)</name>
        <dbReference type="ChEBI" id="CHEBI:18420"/>
    </cofactor>
</comment>
<comment type="caution">
    <text evidence="4">The sequence shown here is derived from an EMBL/GenBank/DDBJ whole genome shotgun (WGS) entry which is preliminary data.</text>
</comment>
<dbReference type="SUPFAM" id="SSF55811">
    <property type="entry name" value="Nudix"/>
    <property type="match status" value="1"/>
</dbReference>
<evidence type="ECO:0000313" key="4">
    <source>
        <dbReference type="EMBL" id="OGY34495.1"/>
    </source>
</evidence>
<dbReference type="CDD" id="cd03424">
    <property type="entry name" value="NUDIX_ADPRase_Nudt5_UGPPase_Nudt14"/>
    <property type="match status" value="1"/>
</dbReference>
<dbReference type="GO" id="GO:0005829">
    <property type="term" value="C:cytosol"/>
    <property type="evidence" value="ECO:0007669"/>
    <property type="project" value="TreeGrafter"/>
</dbReference>
<accession>A0A1G1X3A6</accession>
<reference evidence="4 5" key="1">
    <citation type="journal article" date="2016" name="Nat. Commun.">
        <title>Thousands of microbial genomes shed light on interconnected biogeochemical processes in an aquifer system.</title>
        <authorList>
            <person name="Anantharaman K."/>
            <person name="Brown C.T."/>
            <person name="Hug L.A."/>
            <person name="Sharon I."/>
            <person name="Castelle C.J."/>
            <person name="Probst A.J."/>
            <person name="Thomas B.C."/>
            <person name="Singh A."/>
            <person name="Wilkins M.J."/>
            <person name="Karaoz U."/>
            <person name="Brodie E.L."/>
            <person name="Williams K.H."/>
            <person name="Hubbard S.S."/>
            <person name="Banfield J.F."/>
        </authorList>
    </citation>
    <scope>NUCLEOTIDE SEQUENCE [LARGE SCALE GENOMIC DNA]</scope>
</reference>
<dbReference type="AlphaFoldDB" id="A0A1G1X3A6"/>
<sequence length="182" mass="20450">MSEESWQLVSRKNLVKSPFLNVFEDTVRLPNGKVIDDYTVVKKPDIVIIIATTSDNKILIFQEYKYAVDKMLNTVPAGHVEEGEEPLATAKRELLEETGYTSDEFALCQTLCEYPTKDIHKVYIVSAKNIRLVSEQSLEDTEGIGDMRLISPQDLQREIGEGKWTITAVLAAFAIVGILKSK</sequence>
<evidence type="ECO:0000313" key="5">
    <source>
        <dbReference type="Proteomes" id="UP000177528"/>
    </source>
</evidence>
<dbReference type="InterPro" id="IPR015797">
    <property type="entry name" value="NUDIX_hydrolase-like_dom_sf"/>
</dbReference>
<dbReference type="Pfam" id="PF00293">
    <property type="entry name" value="NUDIX"/>
    <property type="match status" value="1"/>
</dbReference>
<dbReference type="Proteomes" id="UP000177528">
    <property type="component" value="Unassembled WGS sequence"/>
</dbReference>
<protein>
    <recommendedName>
        <fullName evidence="3">Nudix hydrolase domain-containing protein</fullName>
    </recommendedName>
</protein>
<evidence type="ECO:0000256" key="1">
    <source>
        <dbReference type="ARBA" id="ARBA00001946"/>
    </source>
</evidence>
<dbReference type="PANTHER" id="PTHR11839:SF18">
    <property type="entry name" value="NUDIX HYDROLASE DOMAIN-CONTAINING PROTEIN"/>
    <property type="match status" value="1"/>
</dbReference>
<dbReference type="EMBL" id="MHHR01000013">
    <property type="protein sequence ID" value="OGY34495.1"/>
    <property type="molecule type" value="Genomic_DNA"/>
</dbReference>
<dbReference type="InterPro" id="IPR020084">
    <property type="entry name" value="NUDIX_hydrolase_CS"/>
</dbReference>
<evidence type="ECO:0000256" key="2">
    <source>
        <dbReference type="ARBA" id="ARBA00022801"/>
    </source>
</evidence>
<dbReference type="Gene3D" id="3.90.79.10">
    <property type="entry name" value="Nucleoside Triphosphate Pyrophosphohydrolase"/>
    <property type="match status" value="1"/>
</dbReference>
<keyword evidence="2" id="KW-0378">Hydrolase</keyword>
<feature type="domain" description="Nudix hydrolase" evidence="3">
    <location>
        <begin position="41"/>
        <end position="172"/>
    </location>
</feature>
<dbReference type="PROSITE" id="PS51462">
    <property type="entry name" value="NUDIX"/>
    <property type="match status" value="1"/>
</dbReference>
<evidence type="ECO:0000259" key="3">
    <source>
        <dbReference type="PROSITE" id="PS51462"/>
    </source>
</evidence>
<proteinExistence type="predicted"/>
<dbReference type="PANTHER" id="PTHR11839">
    <property type="entry name" value="UDP/ADP-SUGAR PYROPHOSPHATASE"/>
    <property type="match status" value="1"/>
</dbReference>
<dbReference type="InterPro" id="IPR000086">
    <property type="entry name" value="NUDIX_hydrolase_dom"/>
</dbReference>
<dbReference type="PROSITE" id="PS00893">
    <property type="entry name" value="NUDIX_BOX"/>
    <property type="match status" value="1"/>
</dbReference>
<dbReference type="GO" id="GO:0019693">
    <property type="term" value="P:ribose phosphate metabolic process"/>
    <property type="evidence" value="ECO:0007669"/>
    <property type="project" value="TreeGrafter"/>
</dbReference>
<dbReference type="GO" id="GO:0016787">
    <property type="term" value="F:hydrolase activity"/>
    <property type="evidence" value="ECO:0007669"/>
    <property type="project" value="UniProtKB-KW"/>
</dbReference>
<name>A0A1G1X3A6_9BACT</name>